<evidence type="ECO:0000313" key="2">
    <source>
        <dbReference type="EMBL" id="RNC96230.1"/>
    </source>
</evidence>
<dbReference type="GO" id="GO:0046872">
    <property type="term" value="F:metal ion binding"/>
    <property type="evidence" value="ECO:0007669"/>
    <property type="project" value="UniProtKB-KW"/>
</dbReference>
<dbReference type="OrthoDB" id="9803916at2"/>
<dbReference type="EMBL" id="RHLQ01000070">
    <property type="protein sequence ID" value="RNC96230.1"/>
    <property type="molecule type" value="Genomic_DNA"/>
</dbReference>
<dbReference type="PANTHER" id="PTHR42663:SF6">
    <property type="entry name" value="HYDROLASE C777.06C-RELATED"/>
    <property type="match status" value="1"/>
</dbReference>
<dbReference type="SUPFAM" id="SSF56281">
    <property type="entry name" value="Metallo-hydrolase/oxidoreductase"/>
    <property type="match status" value="1"/>
</dbReference>
<dbReference type="InterPro" id="IPR001279">
    <property type="entry name" value="Metallo-B-lactamas"/>
</dbReference>
<dbReference type="Pfam" id="PF23023">
    <property type="entry name" value="Anti-Pycsar_Apyc1"/>
    <property type="match status" value="1"/>
</dbReference>
<name>A0A3M8H2P6_9BACI</name>
<dbReference type="PANTHER" id="PTHR42663">
    <property type="entry name" value="HYDROLASE C777.06C-RELATED-RELATED"/>
    <property type="match status" value="1"/>
</dbReference>
<proteinExistence type="predicted"/>
<dbReference type="RefSeq" id="WP_122973583.1">
    <property type="nucleotide sequence ID" value="NZ_RHLQ01000070.1"/>
</dbReference>
<dbReference type="InterPro" id="IPR036866">
    <property type="entry name" value="RibonucZ/Hydroxyglut_hydro"/>
</dbReference>
<dbReference type="Proteomes" id="UP000279909">
    <property type="component" value="Unassembled WGS sequence"/>
</dbReference>
<sequence length="252" mass="28944">MKIYPLGVGGAFTKTNFHNNYIIHLNEKCLLIDAGSTLRYSLREAGYHYTDIDVVFISHLHFDHVGGLEEMIMQRFWQFNNGQHSPLKTTIIVHEKLLTPLKSLLSHGLANQGRTVEDFCNFVCLKEKEVYKIEDYSFTIFDTSYTHADGLFSFGFKLASLQSNIVFTSDVKRLKEANIIGQVDGNTVAIFQDVSFTFNGVHATLQEVLDYYPKEYYSKLYAMHYNDNVEQFQKVIDSANINIVKKGEILHF</sequence>
<gene>
    <name evidence="2" type="ORF">EC501_17250</name>
</gene>
<comment type="caution">
    <text evidence="2">The sequence shown here is derived from an EMBL/GenBank/DDBJ whole genome shotgun (WGS) entry which is preliminary data.</text>
</comment>
<accession>A0A3M8H2P6</accession>
<keyword evidence="3" id="KW-1185">Reference proteome</keyword>
<dbReference type="SMART" id="SM00849">
    <property type="entry name" value="Lactamase_B"/>
    <property type="match status" value="1"/>
</dbReference>
<reference evidence="2 3" key="1">
    <citation type="journal article" date="2014" name="Int. J. Syst. Evol. Microbiol.">
        <title>Lysinibacillus halotolerans sp. nov., isolated from saline-alkaline soil.</title>
        <authorList>
            <person name="Kong D."/>
            <person name="Wang Y."/>
            <person name="Zhao B."/>
            <person name="Li Y."/>
            <person name="Song J."/>
            <person name="Zhai Y."/>
            <person name="Zhang C."/>
            <person name="Wang H."/>
            <person name="Chen X."/>
            <person name="Zhao B."/>
            <person name="Ruan Z."/>
        </authorList>
    </citation>
    <scope>NUCLEOTIDE SEQUENCE [LARGE SCALE GENOMIC DNA]</scope>
    <source>
        <strain evidence="2 3">MCCC 1A12703</strain>
    </source>
</reference>
<feature type="domain" description="Metallo-beta-lactamase" evidence="1">
    <location>
        <begin position="17"/>
        <end position="224"/>
    </location>
</feature>
<evidence type="ECO:0000313" key="3">
    <source>
        <dbReference type="Proteomes" id="UP000279909"/>
    </source>
</evidence>
<dbReference type="Gene3D" id="3.60.15.10">
    <property type="entry name" value="Ribonuclease Z/Hydroxyacylglutathione hydrolase-like"/>
    <property type="match status" value="1"/>
</dbReference>
<evidence type="ECO:0000259" key="1">
    <source>
        <dbReference type="SMART" id="SM00849"/>
    </source>
</evidence>
<organism evidence="2 3">
    <name type="scientific">Lysinibacillus halotolerans</name>
    <dbReference type="NCBI Taxonomy" id="1368476"/>
    <lineage>
        <taxon>Bacteria</taxon>
        <taxon>Bacillati</taxon>
        <taxon>Bacillota</taxon>
        <taxon>Bacilli</taxon>
        <taxon>Bacillales</taxon>
        <taxon>Bacillaceae</taxon>
        <taxon>Lysinibacillus</taxon>
    </lineage>
</organism>
<dbReference type="AlphaFoldDB" id="A0A3M8H2P6"/>
<protein>
    <submittedName>
        <fullName evidence="2">MBL fold metallo-hydrolase</fullName>
    </submittedName>
</protein>
<keyword evidence="2" id="KW-0378">Hydrolase</keyword>
<dbReference type="GO" id="GO:0016787">
    <property type="term" value="F:hydrolase activity"/>
    <property type="evidence" value="ECO:0007669"/>
    <property type="project" value="UniProtKB-KW"/>
</dbReference>